<dbReference type="Gene3D" id="3.30.1330.30">
    <property type="match status" value="1"/>
</dbReference>
<feature type="domain" description="RNA 2-O ribose methyltransferase substrate binding" evidence="4">
    <location>
        <begin position="30"/>
        <end position="93"/>
    </location>
</feature>
<dbReference type="GO" id="GO:0032259">
    <property type="term" value="P:methylation"/>
    <property type="evidence" value="ECO:0007669"/>
    <property type="project" value="UniProtKB-KW"/>
</dbReference>
<evidence type="ECO:0000256" key="2">
    <source>
        <dbReference type="ARBA" id="ARBA00022603"/>
    </source>
</evidence>
<dbReference type="Pfam" id="PF22435">
    <property type="entry name" value="MRM3-like_sub_bind"/>
    <property type="match status" value="1"/>
</dbReference>
<dbReference type="InterPro" id="IPR029026">
    <property type="entry name" value="tRNA_m1G_MTases_N"/>
</dbReference>
<evidence type="ECO:0000259" key="4">
    <source>
        <dbReference type="SMART" id="SM00967"/>
    </source>
</evidence>
<dbReference type="InterPro" id="IPR029028">
    <property type="entry name" value="Alpha/beta_knot_MTases"/>
</dbReference>
<dbReference type="InterPro" id="IPR001537">
    <property type="entry name" value="SpoU_MeTrfase"/>
</dbReference>
<dbReference type="InterPro" id="IPR053888">
    <property type="entry name" value="MRM3-like_sub_bind"/>
</dbReference>
<dbReference type="PANTHER" id="PTHR43191">
    <property type="entry name" value="RRNA METHYLTRANSFERASE 3"/>
    <property type="match status" value="1"/>
</dbReference>
<organism evidence="5 6">
    <name type="scientific">Candidatus Entotheonella gemina</name>
    <dbReference type="NCBI Taxonomy" id="1429439"/>
    <lineage>
        <taxon>Bacteria</taxon>
        <taxon>Pseudomonadati</taxon>
        <taxon>Nitrospinota/Tectimicrobiota group</taxon>
        <taxon>Candidatus Tectimicrobiota</taxon>
        <taxon>Candidatus Entotheonellia</taxon>
        <taxon>Candidatus Entotheonellales</taxon>
        <taxon>Candidatus Entotheonellaceae</taxon>
        <taxon>Candidatus Entotheonella</taxon>
    </lineage>
</organism>
<dbReference type="CDD" id="cd18095">
    <property type="entry name" value="SpoU-like_rRNA-MTase"/>
    <property type="match status" value="1"/>
</dbReference>
<gene>
    <name evidence="5" type="ORF">ETSY2_44380</name>
</gene>
<comment type="similarity">
    <text evidence="1">Belongs to the class IV-like SAM-binding methyltransferase superfamily. RNA methyltransferase TrmH family.</text>
</comment>
<evidence type="ECO:0000256" key="1">
    <source>
        <dbReference type="ARBA" id="ARBA00007228"/>
    </source>
</evidence>
<dbReference type="SMART" id="SM00967">
    <property type="entry name" value="SpoU_sub_bind"/>
    <property type="match status" value="1"/>
</dbReference>
<dbReference type="InterPro" id="IPR013123">
    <property type="entry name" value="SpoU_subst-bd"/>
</dbReference>
<proteinExistence type="inferred from homology"/>
<accession>W4LIN4</accession>
<evidence type="ECO:0000313" key="6">
    <source>
        <dbReference type="Proteomes" id="UP000019140"/>
    </source>
</evidence>
<dbReference type="InterPro" id="IPR051259">
    <property type="entry name" value="rRNA_Methyltransferase"/>
</dbReference>
<protein>
    <recommendedName>
        <fullName evidence="4">RNA 2-O ribose methyltransferase substrate binding domain-containing protein</fullName>
    </recommendedName>
</protein>
<keyword evidence="6" id="KW-1185">Reference proteome</keyword>
<dbReference type="PANTHER" id="PTHR43191:SF2">
    <property type="entry name" value="RRNA METHYLTRANSFERASE 3, MITOCHONDRIAL"/>
    <property type="match status" value="1"/>
</dbReference>
<keyword evidence="2" id="KW-0489">Methyltransferase</keyword>
<keyword evidence="3" id="KW-0808">Transferase</keyword>
<dbReference type="HOGENOM" id="CLU_021322_3_2_7"/>
<dbReference type="EMBL" id="AZHX01002041">
    <property type="protein sequence ID" value="ETW97580.1"/>
    <property type="molecule type" value="Genomic_DNA"/>
</dbReference>
<sequence length="258" mass="28141">MAVHPHPLKPLSWYKKLATKKGRLAAGAFLVEGQRAIEQIHHRQPEAIQELLTTSDDDWPYPCRRLTRSQIRAICSTKTPQGIVAVVRLPLQTYGNQLPPSCGQKLLFLEDIQDPGNVGTLIRTAAAFQFSGVLLTEKCADPFTPKCVQASAGAVLSLWLRRTAHCFDLVSELQQRKYALVATTLAGQSDPAALYGRARLVLALGNEGAGLSPAVLQAAQEHFTIPMDRHGSESLNVATSGAICMYLSMRRDAMKEPG</sequence>
<dbReference type="GO" id="GO:0006396">
    <property type="term" value="P:RNA processing"/>
    <property type="evidence" value="ECO:0007669"/>
    <property type="project" value="InterPro"/>
</dbReference>
<evidence type="ECO:0000313" key="5">
    <source>
        <dbReference type="EMBL" id="ETW97580.1"/>
    </source>
</evidence>
<dbReference type="Proteomes" id="UP000019140">
    <property type="component" value="Unassembled WGS sequence"/>
</dbReference>
<evidence type="ECO:0000256" key="3">
    <source>
        <dbReference type="ARBA" id="ARBA00022679"/>
    </source>
</evidence>
<dbReference type="GO" id="GO:0003723">
    <property type="term" value="F:RNA binding"/>
    <property type="evidence" value="ECO:0007669"/>
    <property type="project" value="InterPro"/>
</dbReference>
<comment type="caution">
    <text evidence="5">The sequence shown here is derived from an EMBL/GenBank/DDBJ whole genome shotgun (WGS) entry which is preliminary data.</text>
</comment>
<dbReference type="GO" id="GO:0008173">
    <property type="term" value="F:RNA methyltransferase activity"/>
    <property type="evidence" value="ECO:0007669"/>
    <property type="project" value="InterPro"/>
</dbReference>
<dbReference type="SUPFAM" id="SSF75217">
    <property type="entry name" value="alpha/beta knot"/>
    <property type="match status" value="1"/>
</dbReference>
<name>W4LIN4_9BACT</name>
<dbReference type="InterPro" id="IPR029064">
    <property type="entry name" value="Ribosomal_eL30-like_sf"/>
</dbReference>
<dbReference type="Pfam" id="PF00588">
    <property type="entry name" value="SpoU_methylase"/>
    <property type="match status" value="1"/>
</dbReference>
<dbReference type="SUPFAM" id="SSF55315">
    <property type="entry name" value="L30e-like"/>
    <property type="match status" value="1"/>
</dbReference>
<dbReference type="AlphaFoldDB" id="W4LIN4"/>
<dbReference type="Gene3D" id="3.40.1280.10">
    <property type="match status" value="1"/>
</dbReference>
<dbReference type="GO" id="GO:0005737">
    <property type="term" value="C:cytoplasm"/>
    <property type="evidence" value="ECO:0007669"/>
    <property type="project" value="UniProtKB-ARBA"/>
</dbReference>
<reference evidence="5 6" key="1">
    <citation type="journal article" date="2014" name="Nature">
        <title>An environmental bacterial taxon with a large and distinct metabolic repertoire.</title>
        <authorList>
            <person name="Wilson M.C."/>
            <person name="Mori T."/>
            <person name="Ruckert C."/>
            <person name="Uria A.R."/>
            <person name="Helf M.J."/>
            <person name="Takada K."/>
            <person name="Gernert C."/>
            <person name="Steffens U.A."/>
            <person name="Heycke N."/>
            <person name="Schmitt S."/>
            <person name="Rinke C."/>
            <person name="Helfrich E.J."/>
            <person name="Brachmann A.O."/>
            <person name="Gurgui C."/>
            <person name="Wakimoto T."/>
            <person name="Kracht M."/>
            <person name="Crusemann M."/>
            <person name="Hentschel U."/>
            <person name="Abe I."/>
            <person name="Matsunaga S."/>
            <person name="Kalinowski J."/>
            <person name="Takeyama H."/>
            <person name="Piel J."/>
        </authorList>
    </citation>
    <scope>NUCLEOTIDE SEQUENCE [LARGE SCALE GENOMIC DNA]</scope>
    <source>
        <strain evidence="6">TSY2</strain>
    </source>
</reference>